<evidence type="ECO:0000313" key="6">
    <source>
        <dbReference type="Proteomes" id="UP001556367"/>
    </source>
</evidence>
<reference evidence="6" key="1">
    <citation type="submission" date="2024-06" db="EMBL/GenBank/DDBJ databases">
        <title>Multi-omics analyses provide insights into the biosynthesis of the anticancer antibiotic pleurotin in Hohenbuehelia grisea.</title>
        <authorList>
            <person name="Weaver J.A."/>
            <person name="Alberti F."/>
        </authorList>
    </citation>
    <scope>NUCLEOTIDE SEQUENCE [LARGE SCALE GENOMIC DNA]</scope>
    <source>
        <strain evidence="6">T-177</strain>
    </source>
</reference>
<feature type="compositionally biased region" description="Pro residues" evidence="4">
    <location>
        <begin position="396"/>
        <end position="414"/>
    </location>
</feature>
<dbReference type="SUPFAM" id="SSF52047">
    <property type="entry name" value="RNI-like"/>
    <property type="match status" value="1"/>
</dbReference>
<feature type="region of interest" description="Disordered" evidence="4">
    <location>
        <begin position="1020"/>
        <end position="1052"/>
    </location>
</feature>
<feature type="region of interest" description="Disordered" evidence="4">
    <location>
        <begin position="762"/>
        <end position="790"/>
    </location>
</feature>
<dbReference type="Proteomes" id="UP001556367">
    <property type="component" value="Unassembled WGS sequence"/>
</dbReference>
<dbReference type="EMBL" id="JASNQZ010000003">
    <property type="protein sequence ID" value="KAL0959057.1"/>
    <property type="molecule type" value="Genomic_DNA"/>
</dbReference>
<dbReference type="PANTHER" id="PTHR24113:SF12">
    <property type="entry name" value="RAN GTPASE-ACTIVATING PROTEIN 1"/>
    <property type="match status" value="1"/>
</dbReference>
<dbReference type="SMART" id="SM00368">
    <property type="entry name" value="LRR_RI"/>
    <property type="match status" value="7"/>
</dbReference>
<feature type="region of interest" description="Disordered" evidence="4">
    <location>
        <begin position="1"/>
        <end position="26"/>
    </location>
</feature>
<keyword evidence="3" id="KW-0677">Repeat</keyword>
<feature type="compositionally biased region" description="Low complexity" evidence="4">
    <location>
        <begin position="769"/>
        <end position="785"/>
    </location>
</feature>
<sequence length="1120" mass="119380">MASSNSASCSPSSSAVTIPVPGKSILKKPPVAPQSLFSRITRFLPNQQPQANDERPLKRAHFILPQIAVVYPISSLQPPSTATLKDEKRAIEEREAERRRRVVRGNSFSSAPSDDTDDWWSLDKVESFFRECCAGCDEQPDPGISAALKHASEGTPRTVDFSGVQFTLTSASILSDVLTIEWGLRKLIFKECDLDEHILKPILHALLIPGTLNFLSIASNRRLKAPAFRLIGAFTTQAKALQFLDLSQNNLDKKSVEYIVAALTTAPGLGLISLRMDDCNLRHAGLEVLARAVRTSSLRHISLRHNRINQSGAVALALMIRDYPDVVPGGTPIPTTAALNGAYPFSSPISSIPSSPSSSVSSLPLSSESAPSFAAGSVGAPPVPVDHVTNLAASALPPPPPRPILPPPRHPPTGPQTTYTPYVPRSRRGRPPPTQARGVTNPLTANPLSPTGQPIPIITSSPQGGVTTRHPVGPPGTGANAGNGPDSRHSQGPSAALLDKVRALDALPRLGALRTLDLKGNDLRNGVSYLAQVLKRNRTLKVLNLSENKLDVQGLVFIAEALKYNSSLETLDLSKNPCSGPGLEGIQSLRTAFTLNTALKRLFLSSTSLTSTGAIALAEFLPEATALLHLDLTNNNLDIASVMALRSGLKANTTMRCLDLNIPPGDEEFARMCRDILDYCVRNTEEAERNANAKDVAQQVVGDGAANGSPSTLSKASRKGVWGLIEDSELARSIRQGDAKAEGDVVLRARVCISQLQNVVATPPTLSKPSPLGDSSPRSPSSSDESPSEVVRKARSINEELSALIQSTGDLGRMEELLALNDELNALVSRVPATPNVRPALTLQGLGFKWNAGSDAARAPSIASPTNSAVSATLIGNGDAHVLHDSPVDEEEVTTPRIDKGKAKAEPEPEEPEKVLSPFLSFALAESESEDEDGRQYPEQGEDPESEEVASPTNRSRIWVEEEGEVFRKGAVLLGPEEMEGEYAGEELRRELLDAMVERPPPRPLIDEYGMEMTSSALVSDPPALEVSTTPLASPTVESKASPRPYISRRTSSSSIMSVLSPTLGLASPTANLDSASVGTATMSSPILRSPTILSPTLPSIAAARSYVPRSRSSSNTETA</sequence>
<dbReference type="PANTHER" id="PTHR24113">
    <property type="entry name" value="RAN GTPASE-ACTIVATING PROTEIN 1"/>
    <property type="match status" value="1"/>
</dbReference>
<evidence type="ECO:0000313" key="5">
    <source>
        <dbReference type="EMBL" id="KAL0959057.1"/>
    </source>
</evidence>
<comment type="caution">
    <text evidence="5">The sequence shown here is derived from an EMBL/GenBank/DDBJ whole genome shotgun (WGS) entry which is preliminary data.</text>
</comment>
<feature type="compositionally biased region" description="Low complexity" evidence="4">
    <location>
        <begin position="415"/>
        <end position="424"/>
    </location>
</feature>
<accession>A0ABR3JVE3</accession>
<dbReference type="InterPro" id="IPR001611">
    <property type="entry name" value="Leu-rich_rpt"/>
</dbReference>
<feature type="compositionally biased region" description="Low complexity" evidence="4">
    <location>
        <begin position="350"/>
        <end position="374"/>
    </location>
</feature>
<gene>
    <name evidence="5" type="ORF">HGRIS_014357</name>
</gene>
<evidence type="ECO:0000256" key="3">
    <source>
        <dbReference type="ARBA" id="ARBA00022737"/>
    </source>
</evidence>
<feature type="region of interest" description="Disordered" evidence="4">
    <location>
        <begin position="391"/>
        <end position="494"/>
    </location>
</feature>
<feature type="region of interest" description="Disordered" evidence="4">
    <location>
        <begin position="880"/>
        <end position="959"/>
    </location>
</feature>
<evidence type="ECO:0000256" key="4">
    <source>
        <dbReference type="SAM" id="MobiDB-lite"/>
    </source>
</evidence>
<dbReference type="InterPro" id="IPR027038">
    <property type="entry name" value="RanGap"/>
</dbReference>
<dbReference type="Pfam" id="PF13516">
    <property type="entry name" value="LRR_6"/>
    <property type="match status" value="3"/>
</dbReference>
<feature type="region of interest" description="Disordered" evidence="4">
    <location>
        <begin position="350"/>
        <end position="375"/>
    </location>
</feature>
<dbReference type="Gene3D" id="3.80.10.10">
    <property type="entry name" value="Ribonuclease Inhibitor"/>
    <property type="match status" value="3"/>
</dbReference>
<feature type="compositionally biased region" description="Polar residues" evidence="4">
    <location>
        <begin position="437"/>
        <end position="466"/>
    </location>
</feature>
<keyword evidence="2" id="KW-0433">Leucine-rich repeat</keyword>
<keyword evidence="6" id="KW-1185">Reference proteome</keyword>
<feature type="compositionally biased region" description="Basic and acidic residues" evidence="4">
    <location>
        <begin position="897"/>
        <end position="907"/>
    </location>
</feature>
<evidence type="ECO:0008006" key="7">
    <source>
        <dbReference type="Google" id="ProtNLM"/>
    </source>
</evidence>
<feature type="compositionally biased region" description="Low complexity" evidence="4">
    <location>
        <begin position="1"/>
        <end position="15"/>
    </location>
</feature>
<protein>
    <recommendedName>
        <fullName evidence="7">RNI-like protein</fullName>
    </recommendedName>
</protein>
<feature type="compositionally biased region" description="Low complexity" evidence="4">
    <location>
        <begin position="1042"/>
        <end position="1052"/>
    </location>
</feature>
<name>A0ABR3JVE3_9AGAR</name>
<feature type="compositionally biased region" description="Polar residues" evidence="4">
    <location>
        <begin position="1027"/>
        <end position="1039"/>
    </location>
</feature>
<dbReference type="InterPro" id="IPR032675">
    <property type="entry name" value="LRR_dom_sf"/>
</dbReference>
<organism evidence="5 6">
    <name type="scientific">Hohenbuehelia grisea</name>
    <dbReference type="NCBI Taxonomy" id="104357"/>
    <lineage>
        <taxon>Eukaryota</taxon>
        <taxon>Fungi</taxon>
        <taxon>Dikarya</taxon>
        <taxon>Basidiomycota</taxon>
        <taxon>Agaricomycotina</taxon>
        <taxon>Agaricomycetes</taxon>
        <taxon>Agaricomycetidae</taxon>
        <taxon>Agaricales</taxon>
        <taxon>Pleurotineae</taxon>
        <taxon>Pleurotaceae</taxon>
        <taxon>Hohenbuehelia</taxon>
    </lineage>
</organism>
<proteinExistence type="predicted"/>
<keyword evidence="1" id="KW-0343">GTPase activation</keyword>
<evidence type="ECO:0000256" key="2">
    <source>
        <dbReference type="ARBA" id="ARBA00022614"/>
    </source>
</evidence>
<evidence type="ECO:0000256" key="1">
    <source>
        <dbReference type="ARBA" id="ARBA00022468"/>
    </source>
</evidence>